<evidence type="ECO:0000256" key="9">
    <source>
        <dbReference type="ARBA" id="ARBA00022840"/>
    </source>
</evidence>
<dbReference type="PANTHER" id="PTHR43472">
    <property type="entry name" value="PHOSPHORIBOSYLAMINE--GLYCINE LIGASE"/>
    <property type="match status" value="1"/>
</dbReference>
<comment type="similarity">
    <text evidence="11 14">Belongs to the GARS family.</text>
</comment>
<evidence type="ECO:0000256" key="14">
    <source>
        <dbReference type="HAMAP-Rule" id="MF_00138"/>
    </source>
</evidence>
<dbReference type="PROSITE" id="PS50975">
    <property type="entry name" value="ATP_GRASP"/>
    <property type="match status" value="1"/>
</dbReference>
<evidence type="ECO:0000313" key="18">
    <source>
        <dbReference type="Proteomes" id="UP000030598"/>
    </source>
</evidence>
<dbReference type="UniPathway" id="UPA00074">
    <property type="reaction ID" value="UER00125"/>
</dbReference>
<comment type="caution">
    <text evidence="17">The sequence shown here is derived from an EMBL/GenBank/DDBJ whole genome shotgun (WGS) entry which is preliminary data.</text>
</comment>
<gene>
    <name evidence="14" type="primary">purD</name>
    <name evidence="17" type="ORF">EU91_1507</name>
</gene>
<dbReference type="Pfam" id="PF02844">
    <property type="entry name" value="GARS_N"/>
    <property type="match status" value="1"/>
</dbReference>
<dbReference type="SUPFAM" id="SSF56059">
    <property type="entry name" value="Glutathione synthetase ATP-binding domain-like"/>
    <property type="match status" value="1"/>
</dbReference>
<evidence type="ECO:0000256" key="3">
    <source>
        <dbReference type="ARBA" id="ARBA00005174"/>
    </source>
</evidence>
<feature type="domain" description="ATP-grasp" evidence="16">
    <location>
        <begin position="123"/>
        <end position="328"/>
    </location>
</feature>
<dbReference type="SUPFAM" id="SSF51246">
    <property type="entry name" value="Rudiment single hybrid motif"/>
    <property type="match status" value="1"/>
</dbReference>
<dbReference type="GO" id="GO:0004637">
    <property type="term" value="F:phosphoribosylamine-glycine ligase activity"/>
    <property type="evidence" value="ECO:0007669"/>
    <property type="project" value="UniProtKB-UniRule"/>
</dbReference>
<dbReference type="eggNOG" id="COG0151">
    <property type="taxonomic scope" value="Bacteria"/>
</dbReference>
<comment type="cofactor">
    <cofactor evidence="2">
        <name>Mg(2+)</name>
        <dbReference type="ChEBI" id="CHEBI:18420"/>
    </cofactor>
</comment>
<dbReference type="SMART" id="SM01210">
    <property type="entry name" value="GARS_C"/>
    <property type="match status" value="1"/>
</dbReference>
<dbReference type="InterPro" id="IPR011761">
    <property type="entry name" value="ATP-grasp"/>
</dbReference>
<evidence type="ECO:0000256" key="2">
    <source>
        <dbReference type="ARBA" id="ARBA00001946"/>
    </source>
</evidence>
<dbReference type="Pfam" id="PF01071">
    <property type="entry name" value="GARS_A"/>
    <property type="match status" value="1"/>
</dbReference>
<keyword evidence="8 14" id="KW-0658">Purine biosynthesis</keyword>
<dbReference type="GO" id="GO:0009113">
    <property type="term" value="P:purine nucleobase biosynthetic process"/>
    <property type="evidence" value="ECO:0007669"/>
    <property type="project" value="InterPro"/>
</dbReference>
<dbReference type="InterPro" id="IPR020561">
    <property type="entry name" value="PRibGlycinamid_synth_ATP-grasp"/>
</dbReference>
<evidence type="ECO:0000256" key="15">
    <source>
        <dbReference type="PROSITE-ProRule" id="PRU00409"/>
    </source>
</evidence>
<dbReference type="HAMAP" id="MF_00138">
    <property type="entry name" value="GARS"/>
    <property type="match status" value="1"/>
</dbReference>
<accession>A0A0A1ZA31</accession>
<dbReference type="Gene3D" id="3.40.50.20">
    <property type="match status" value="1"/>
</dbReference>
<dbReference type="InterPro" id="IPR013815">
    <property type="entry name" value="ATP_grasp_subdomain_1"/>
</dbReference>
<dbReference type="InterPro" id="IPR016185">
    <property type="entry name" value="PreATP-grasp_dom_sf"/>
</dbReference>
<dbReference type="NCBIfam" id="TIGR00877">
    <property type="entry name" value="purD"/>
    <property type="match status" value="1"/>
</dbReference>
<dbReference type="OrthoDB" id="9807240at2"/>
<evidence type="ECO:0000256" key="7">
    <source>
        <dbReference type="ARBA" id="ARBA00022741"/>
    </source>
</evidence>
<evidence type="ECO:0000256" key="4">
    <source>
        <dbReference type="ARBA" id="ARBA00013255"/>
    </source>
</evidence>
<dbReference type="Gene3D" id="3.30.1490.20">
    <property type="entry name" value="ATP-grasp fold, A domain"/>
    <property type="match status" value="1"/>
</dbReference>
<sequence>MSINSTSSKNFNRLENILIIGNGGRENSLAWIIQKNDLVKKVYLIPGNAGSQRINKCERLKMDINNKKELVEKLEFLKIDLIVIGPEIPLANGLADYLRKKDFKVFGPGKDGAKLEYSKSWAKEFMKDANIPTSKFWKVNSLEEAKKIIYSSSIPLVVKADGLASGKGVFIPDSKIDCLEAAESIFNGKFGNSGNVVVLEEKIQGPEVSVFALCDGKKYLLLPSAQDHKRLNEKDKGPNTGGMGAYSPAPLLTEDNLYKIKKEIIEPTIDELNKRNIDYKGVIYFGLMITKSGPKVIEYNCRFGDPECQTIMPLMDQNFVFLLEKCAMENLTGNEKIDISNKVSGCVIATSKGYPHEYKTGFPIKLGEIDSNDCQIFDSGTTLSKNGDLLTDGGRVLSIVCQDKDFDLVFEKAYKNLNEINFKGIYFRNDIGHQVRKNYHKGN</sequence>
<dbReference type="FunFam" id="3.30.470.20:FF:000018">
    <property type="entry name" value="Trifunctional purine biosynthetic protein adenosine-3"/>
    <property type="match status" value="1"/>
</dbReference>
<evidence type="ECO:0000256" key="8">
    <source>
        <dbReference type="ARBA" id="ARBA00022755"/>
    </source>
</evidence>
<reference evidence="18" key="1">
    <citation type="journal article" date="2014" name="Sci. Data">
        <title>Genomes of diverse isolates of the marine cyanobacterium Prochlorococcus.</title>
        <authorList>
            <person name="Biller S."/>
            <person name="Berube P."/>
            <person name="Thompson J."/>
            <person name="Kelly L."/>
            <person name="Roggensack S."/>
            <person name="Awad L."/>
            <person name="Roache-Johnson K."/>
            <person name="Ding H."/>
            <person name="Giovannoni S.J."/>
            <person name="Moore L.R."/>
            <person name="Chisholm S.W."/>
        </authorList>
    </citation>
    <scope>NUCLEOTIDE SEQUENCE [LARGE SCALE GENOMIC DNA]</scope>
    <source>
        <strain evidence="18">GP2</strain>
    </source>
</reference>
<dbReference type="STRING" id="59925.EU91_1507"/>
<keyword evidence="7 15" id="KW-0547">Nucleotide-binding</keyword>
<dbReference type="PROSITE" id="PS00184">
    <property type="entry name" value="GARS"/>
    <property type="match status" value="1"/>
</dbReference>
<dbReference type="EMBL" id="JNAH01000008">
    <property type="protein sequence ID" value="KGF85406.1"/>
    <property type="molecule type" value="Genomic_DNA"/>
</dbReference>
<dbReference type="RefSeq" id="WP_032524925.1">
    <property type="nucleotide sequence ID" value="NZ_CP138934.1"/>
</dbReference>
<dbReference type="InterPro" id="IPR020562">
    <property type="entry name" value="PRibGlycinamide_synth_N"/>
</dbReference>
<evidence type="ECO:0000259" key="16">
    <source>
        <dbReference type="PROSITE" id="PS50975"/>
    </source>
</evidence>
<evidence type="ECO:0000256" key="5">
    <source>
        <dbReference type="ARBA" id="ARBA00022598"/>
    </source>
</evidence>
<proteinExistence type="inferred from homology"/>
<evidence type="ECO:0000256" key="13">
    <source>
        <dbReference type="ARBA" id="ARBA00042864"/>
    </source>
</evidence>
<dbReference type="Pfam" id="PF02843">
    <property type="entry name" value="GARS_C"/>
    <property type="match status" value="1"/>
</dbReference>
<dbReference type="InterPro" id="IPR000115">
    <property type="entry name" value="PRibGlycinamide_synth"/>
</dbReference>
<comment type="cofactor">
    <cofactor evidence="1">
        <name>Mn(2+)</name>
        <dbReference type="ChEBI" id="CHEBI:29035"/>
    </cofactor>
</comment>
<keyword evidence="9 15" id="KW-0067">ATP-binding</keyword>
<keyword evidence="5 14" id="KW-0436">Ligase</keyword>
<dbReference type="GO" id="GO:0046872">
    <property type="term" value="F:metal ion binding"/>
    <property type="evidence" value="ECO:0007669"/>
    <property type="project" value="UniProtKB-KW"/>
</dbReference>
<dbReference type="EC" id="6.3.4.13" evidence="4 14"/>
<dbReference type="InterPro" id="IPR020559">
    <property type="entry name" value="PRibGlycinamide_synth_CS"/>
</dbReference>
<evidence type="ECO:0000313" key="17">
    <source>
        <dbReference type="EMBL" id="KGF85406.1"/>
    </source>
</evidence>
<evidence type="ECO:0000256" key="1">
    <source>
        <dbReference type="ARBA" id="ARBA00001936"/>
    </source>
</evidence>
<name>A0A0A1ZA31_PROMR</name>
<keyword evidence="6" id="KW-0479">Metal-binding</keyword>
<dbReference type="InterPro" id="IPR011054">
    <property type="entry name" value="Rudment_hybrid_motif"/>
</dbReference>
<evidence type="ECO:0000256" key="12">
    <source>
        <dbReference type="ARBA" id="ARBA00042242"/>
    </source>
</evidence>
<dbReference type="PANTHER" id="PTHR43472:SF1">
    <property type="entry name" value="PHOSPHORIBOSYLAMINE--GLYCINE LIGASE, CHLOROPLASTIC"/>
    <property type="match status" value="1"/>
</dbReference>
<dbReference type="InterPro" id="IPR020560">
    <property type="entry name" value="PRibGlycinamide_synth_C-dom"/>
</dbReference>
<dbReference type="AlphaFoldDB" id="A0A0A1ZA31"/>
<dbReference type="SMART" id="SM01209">
    <property type="entry name" value="GARS_A"/>
    <property type="match status" value="1"/>
</dbReference>
<dbReference type="GO" id="GO:0006189">
    <property type="term" value="P:'de novo' IMP biosynthetic process"/>
    <property type="evidence" value="ECO:0007669"/>
    <property type="project" value="UniProtKB-UniRule"/>
</dbReference>
<dbReference type="Gene3D" id="3.90.600.10">
    <property type="entry name" value="Phosphoribosylglycinamide synthetase, C-terminal domain"/>
    <property type="match status" value="1"/>
</dbReference>
<comment type="catalytic activity">
    <reaction evidence="14">
        <text>5-phospho-beta-D-ribosylamine + glycine + ATP = N(1)-(5-phospho-beta-D-ribosyl)glycinamide + ADP + phosphate + H(+)</text>
        <dbReference type="Rhea" id="RHEA:17453"/>
        <dbReference type="ChEBI" id="CHEBI:15378"/>
        <dbReference type="ChEBI" id="CHEBI:30616"/>
        <dbReference type="ChEBI" id="CHEBI:43474"/>
        <dbReference type="ChEBI" id="CHEBI:57305"/>
        <dbReference type="ChEBI" id="CHEBI:58681"/>
        <dbReference type="ChEBI" id="CHEBI:143788"/>
        <dbReference type="ChEBI" id="CHEBI:456216"/>
        <dbReference type="EC" id="6.3.4.13"/>
    </reaction>
</comment>
<dbReference type="InterPro" id="IPR037123">
    <property type="entry name" value="PRibGlycinamide_synth_C_sf"/>
</dbReference>
<evidence type="ECO:0000256" key="11">
    <source>
        <dbReference type="ARBA" id="ARBA00038345"/>
    </source>
</evidence>
<dbReference type="GO" id="GO:0005524">
    <property type="term" value="F:ATP binding"/>
    <property type="evidence" value="ECO:0007669"/>
    <property type="project" value="UniProtKB-UniRule"/>
</dbReference>
<keyword evidence="10" id="KW-0464">Manganese</keyword>
<comment type="pathway">
    <text evidence="3 14">Purine metabolism; IMP biosynthesis via de novo pathway; N(1)-(5-phospho-D-ribosyl)glycinamide from 5-phospho-alpha-D-ribose 1-diphosphate: step 2/2.</text>
</comment>
<dbReference type="Proteomes" id="UP000030598">
    <property type="component" value="Unassembled WGS sequence"/>
</dbReference>
<evidence type="ECO:0000256" key="6">
    <source>
        <dbReference type="ARBA" id="ARBA00022723"/>
    </source>
</evidence>
<dbReference type="SUPFAM" id="SSF52440">
    <property type="entry name" value="PreATP-grasp domain"/>
    <property type="match status" value="1"/>
</dbReference>
<evidence type="ECO:0000256" key="10">
    <source>
        <dbReference type="ARBA" id="ARBA00023211"/>
    </source>
</evidence>
<organism evidence="17 18">
    <name type="scientific">Prochlorococcus marinus str. GP2</name>
    <dbReference type="NCBI Taxonomy" id="59925"/>
    <lineage>
        <taxon>Bacteria</taxon>
        <taxon>Bacillati</taxon>
        <taxon>Cyanobacteriota</taxon>
        <taxon>Cyanophyceae</taxon>
        <taxon>Synechococcales</taxon>
        <taxon>Prochlorococcaceae</taxon>
        <taxon>Prochlorococcus</taxon>
    </lineage>
</organism>
<dbReference type="Gene3D" id="3.30.470.20">
    <property type="entry name" value="ATP-grasp fold, B domain"/>
    <property type="match status" value="1"/>
</dbReference>
<protein>
    <recommendedName>
        <fullName evidence="4 14">Phosphoribosylamine--glycine ligase</fullName>
        <ecNumber evidence="4 14">6.3.4.13</ecNumber>
    </recommendedName>
    <alternativeName>
        <fullName evidence="14">GARS</fullName>
    </alternativeName>
    <alternativeName>
        <fullName evidence="12 14">Glycinamide ribonucleotide synthetase</fullName>
    </alternativeName>
    <alternativeName>
        <fullName evidence="13 14">Phosphoribosylglycinamide synthetase</fullName>
    </alternativeName>
</protein>